<evidence type="ECO:0000256" key="1">
    <source>
        <dbReference type="ARBA" id="ARBA00007164"/>
    </source>
</evidence>
<keyword evidence="4" id="KW-0133">Cell shape</keyword>
<evidence type="ECO:0000256" key="6">
    <source>
        <dbReference type="ARBA" id="ARBA00023316"/>
    </source>
</evidence>
<evidence type="ECO:0000256" key="8">
    <source>
        <dbReference type="SAM" id="MobiDB-lite"/>
    </source>
</evidence>
<keyword evidence="2" id="KW-0732">Signal</keyword>
<dbReference type="EMBL" id="BAAAVI010000042">
    <property type="protein sequence ID" value="GAA2888040.1"/>
    <property type="molecule type" value="Genomic_DNA"/>
</dbReference>
<name>A0ABN3W4B7_9ACTN</name>
<gene>
    <name evidence="10" type="ORF">GCM10010517_51950</name>
</gene>
<proteinExistence type="inferred from homology"/>
<dbReference type="InterPro" id="IPR001967">
    <property type="entry name" value="Peptidase_S11_N"/>
</dbReference>
<evidence type="ECO:0000256" key="2">
    <source>
        <dbReference type="ARBA" id="ARBA00022729"/>
    </source>
</evidence>
<evidence type="ECO:0000256" key="4">
    <source>
        <dbReference type="ARBA" id="ARBA00022960"/>
    </source>
</evidence>
<protein>
    <recommendedName>
        <fullName evidence="9">Peptidase S11 D-alanyl-D-alanine carboxypeptidase A N-terminal domain-containing protein</fullName>
    </recommendedName>
</protein>
<keyword evidence="6" id="KW-0961">Cell wall biogenesis/degradation</keyword>
<comment type="caution">
    <text evidence="10">The sequence shown here is derived from an EMBL/GenBank/DDBJ whole genome shotgun (WGS) entry which is preliminary data.</text>
</comment>
<dbReference type="Pfam" id="PF00768">
    <property type="entry name" value="Peptidase_S11"/>
    <property type="match status" value="1"/>
</dbReference>
<evidence type="ECO:0000256" key="7">
    <source>
        <dbReference type="RuleBase" id="RU004016"/>
    </source>
</evidence>
<sequence>MPKHRLASSPKNRLNLSPDRPDFPENRLGLPKNRLGHALVGAVVAVGTVASGAATAQAATVQTGAPQTGAATVQTGAPQTGAGTLLPLTPPAGGEAARSKAPAVLGRAAYLVDASTGDVRLSKGADRRMPVASLTKVMTAYIVLREARPTDTVTITPEDVWYAQAGGGTSAYLRVGDRLSVEDLLYGLMLPSGADAAHALARAYGPGVAGFTAKMNATARELGMRDTRYLNADGLPTPEGEGYSTARDQTRLAEIALRNPALVKITSTRRHTTPRTADHRAYTWHNTNKLLGSPGALGLKTGFTRAAGYSLAFAADSHNHRLVGVILGETVSGRRFQTARALLDWAARETTAGDGRGGSARNHR</sequence>
<feature type="domain" description="Peptidase S11 D-alanyl-D-alanine carboxypeptidase A N-terminal" evidence="9">
    <location>
        <begin position="99"/>
        <end position="329"/>
    </location>
</feature>
<evidence type="ECO:0000256" key="3">
    <source>
        <dbReference type="ARBA" id="ARBA00022801"/>
    </source>
</evidence>
<dbReference type="PRINTS" id="PR00725">
    <property type="entry name" value="DADACBPTASE1"/>
</dbReference>
<feature type="region of interest" description="Disordered" evidence="8">
    <location>
        <begin position="1"/>
        <end position="28"/>
    </location>
</feature>
<reference evidence="10 11" key="1">
    <citation type="journal article" date="2019" name="Int. J. Syst. Evol. Microbiol.">
        <title>The Global Catalogue of Microorganisms (GCM) 10K type strain sequencing project: providing services to taxonomists for standard genome sequencing and annotation.</title>
        <authorList>
            <consortium name="The Broad Institute Genomics Platform"/>
            <consortium name="The Broad Institute Genome Sequencing Center for Infectious Disease"/>
            <person name="Wu L."/>
            <person name="Ma J."/>
        </authorList>
    </citation>
    <scope>NUCLEOTIDE SEQUENCE [LARGE SCALE GENOMIC DNA]</scope>
    <source>
        <strain evidence="10 11">JCM 6242</strain>
    </source>
</reference>
<dbReference type="InterPro" id="IPR018044">
    <property type="entry name" value="Peptidase_S11"/>
</dbReference>
<evidence type="ECO:0000313" key="11">
    <source>
        <dbReference type="Proteomes" id="UP001500831"/>
    </source>
</evidence>
<dbReference type="Proteomes" id="UP001500831">
    <property type="component" value="Unassembled WGS sequence"/>
</dbReference>
<dbReference type="RefSeq" id="WP_344976768.1">
    <property type="nucleotide sequence ID" value="NZ_BAAAVI010000042.1"/>
</dbReference>
<dbReference type="PANTHER" id="PTHR21581:SF33">
    <property type="entry name" value="D-ALANYL-D-ALANINE CARBOXYPEPTIDASE DACB"/>
    <property type="match status" value="1"/>
</dbReference>
<evidence type="ECO:0000259" key="9">
    <source>
        <dbReference type="Pfam" id="PF00768"/>
    </source>
</evidence>
<keyword evidence="3" id="KW-0378">Hydrolase</keyword>
<dbReference type="Gene3D" id="3.40.710.10">
    <property type="entry name" value="DD-peptidase/beta-lactamase superfamily"/>
    <property type="match status" value="1"/>
</dbReference>
<accession>A0ABN3W4B7</accession>
<evidence type="ECO:0000256" key="5">
    <source>
        <dbReference type="ARBA" id="ARBA00022984"/>
    </source>
</evidence>
<comment type="similarity">
    <text evidence="1 7">Belongs to the peptidase S11 family.</text>
</comment>
<keyword evidence="11" id="KW-1185">Reference proteome</keyword>
<dbReference type="InterPro" id="IPR012338">
    <property type="entry name" value="Beta-lactam/transpept-like"/>
</dbReference>
<evidence type="ECO:0000313" key="10">
    <source>
        <dbReference type="EMBL" id="GAA2888040.1"/>
    </source>
</evidence>
<organism evidence="10 11">
    <name type="scientific">Streptosporangium fragile</name>
    <dbReference type="NCBI Taxonomy" id="46186"/>
    <lineage>
        <taxon>Bacteria</taxon>
        <taxon>Bacillati</taxon>
        <taxon>Actinomycetota</taxon>
        <taxon>Actinomycetes</taxon>
        <taxon>Streptosporangiales</taxon>
        <taxon>Streptosporangiaceae</taxon>
        <taxon>Streptosporangium</taxon>
    </lineage>
</organism>
<keyword evidence="5" id="KW-0573">Peptidoglycan synthesis</keyword>
<dbReference type="SUPFAM" id="SSF56601">
    <property type="entry name" value="beta-lactamase/transpeptidase-like"/>
    <property type="match status" value="1"/>
</dbReference>
<dbReference type="PANTHER" id="PTHR21581">
    <property type="entry name" value="D-ALANYL-D-ALANINE CARBOXYPEPTIDASE"/>
    <property type="match status" value="1"/>
</dbReference>